<organism evidence="1 2">
    <name type="scientific">Rhodococcus phage Weasels2</name>
    <dbReference type="NCBI Taxonomy" id="1897437"/>
    <lineage>
        <taxon>Viruses</taxon>
        <taxon>Duplodnaviria</taxon>
        <taxon>Heunggongvirae</taxon>
        <taxon>Uroviricota</taxon>
        <taxon>Caudoviricetes</taxon>
        <taxon>Weaselvirus</taxon>
        <taxon>Weaselvirus weasel</taxon>
    </lineage>
</organism>
<gene>
    <name evidence="1" type="ORF">SEA_WEASELS2_190</name>
</gene>
<dbReference type="EMBL" id="KX774321">
    <property type="protein sequence ID" value="AOZ63768.1"/>
    <property type="molecule type" value="Genomic_DNA"/>
</dbReference>
<name>A0A1I9SAG2_9CAUD</name>
<accession>A0A1I9SAG2</accession>
<keyword evidence="2" id="KW-1185">Reference proteome</keyword>
<evidence type="ECO:0000313" key="2">
    <source>
        <dbReference type="Proteomes" id="UP000224902"/>
    </source>
</evidence>
<protein>
    <submittedName>
        <fullName evidence="1">Uncharacterized protein</fullName>
    </submittedName>
</protein>
<reference evidence="2" key="1">
    <citation type="submission" date="2016-08" db="EMBL/GenBank/DDBJ databases">
        <authorList>
            <person name="Seilhamer J.J."/>
        </authorList>
    </citation>
    <scope>NUCLEOTIDE SEQUENCE [LARGE SCALE GENOMIC DNA]</scope>
</reference>
<evidence type="ECO:0000313" key="1">
    <source>
        <dbReference type="EMBL" id="AOZ63768.1"/>
    </source>
</evidence>
<proteinExistence type="predicted"/>
<dbReference type="Proteomes" id="UP000224902">
    <property type="component" value="Segment"/>
</dbReference>
<sequence length="63" mass="7625">MEDSERERMETLTRILRAIRSDAARLIYENIELRRKNARQAAYIAHLEDKLKEQGQWHDEENL</sequence>